<evidence type="ECO:0008006" key="9">
    <source>
        <dbReference type="Google" id="ProtNLM"/>
    </source>
</evidence>
<dbReference type="Gene3D" id="3.90.226.10">
    <property type="entry name" value="2-enoyl-CoA Hydratase, Chain A, domain 1"/>
    <property type="match status" value="1"/>
</dbReference>
<evidence type="ECO:0000313" key="7">
    <source>
        <dbReference type="EMBL" id="BCI85620.1"/>
    </source>
</evidence>
<name>A0A7G1I3M7_MYCKA</name>
<accession>A0A7G1I3M7</accession>
<dbReference type="GO" id="GO:0004300">
    <property type="term" value="F:enoyl-CoA hydratase activity"/>
    <property type="evidence" value="ECO:0007669"/>
    <property type="project" value="UniProtKB-EC"/>
</dbReference>
<comment type="catalytic activity">
    <reaction evidence="4">
        <text>a (3S)-3-hydroxyacyl-CoA = a (2E)-enoyl-CoA + H2O</text>
        <dbReference type="Rhea" id="RHEA:16105"/>
        <dbReference type="ChEBI" id="CHEBI:15377"/>
        <dbReference type="ChEBI" id="CHEBI:57318"/>
        <dbReference type="ChEBI" id="CHEBI:58856"/>
        <dbReference type="EC" id="4.2.1.17"/>
    </reaction>
</comment>
<dbReference type="InterPro" id="IPR001753">
    <property type="entry name" value="Enoyl-CoA_hydra/iso"/>
</dbReference>
<dbReference type="CDD" id="cd06558">
    <property type="entry name" value="crotonase-like"/>
    <property type="match status" value="1"/>
</dbReference>
<dbReference type="Proteomes" id="UP000516380">
    <property type="component" value="Chromosome"/>
</dbReference>
<evidence type="ECO:0000256" key="2">
    <source>
        <dbReference type="ARBA" id="ARBA00022832"/>
    </source>
</evidence>
<gene>
    <name evidence="7" type="ORF">NIIDMKKI_08260</name>
</gene>
<dbReference type="Pfam" id="PF00378">
    <property type="entry name" value="ECH_1"/>
    <property type="match status" value="1"/>
</dbReference>
<dbReference type="GO" id="GO:0006631">
    <property type="term" value="P:fatty acid metabolic process"/>
    <property type="evidence" value="ECO:0007669"/>
    <property type="project" value="UniProtKB-KW"/>
</dbReference>
<dbReference type="PROSITE" id="PS00166">
    <property type="entry name" value="ENOYL_COA_HYDRATASE"/>
    <property type="match status" value="1"/>
</dbReference>
<keyword evidence="3" id="KW-0443">Lipid metabolism</keyword>
<dbReference type="InterPro" id="IPR018376">
    <property type="entry name" value="Enoyl-CoA_hyd/isom_CS"/>
</dbReference>
<sequence length="198" mass="20503">MIWGSGRPGAADNFTSAVNLVAALCEYENYVIILAQPLPGSTPSSGSDVTETLVKETPRSGVVVIRLNRPERLNAINDAMLAEFTRTFASLAADASVKAVVLTGAGRGFCSGIDVRDFGAGAPDAGDPAIDRMRFQEAMASIPRAIRDLPQPVIAAVNGPCVGAGLALCLAADIRICSAAATFGNAAILWGCRGPRWG</sequence>
<organism evidence="7 8">
    <name type="scientific">Mycobacterium kansasii</name>
    <dbReference type="NCBI Taxonomy" id="1768"/>
    <lineage>
        <taxon>Bacteria</taxon>
        <taxon>Bacillati</taxon>
        <taxon>Actinomycetota</taxon>
        <taxon>Actinomycetes</taxon>
        <taxon>Mycobacteriales</taxon>
        <taxon>Mycobacteriaceae</taxon>
        <taxon>Mycobacterium</taxon>
    </lineage>
</organism>
<evidence type="ECO:0000256" key="6">
    <source>
        <dbReference type="RuleBase" id="RU003707"/>
    </source>
</evidence>
<reference evidence="7 8" key="1">
    <citation type="submission" date="2020-07" db="EMBL/GenBank/DDBJ databases">
        <title>Mycobacterium kansasii (former subtype) with zoonotic potential isolated from diseased indoor pet cat, Japan.</title>
        <authorList>
            <person name="Fukano H."/>
            <person name="Terazono T."/>
            <person name="Hoshino Y."/>
        </authorList>
    </citation>
    <scope>NUCLEOTIDE SEQUENCE [LARGE SCALE GENOMIC DNA]</scope>
    <source>
        <strain evidence="7 8">Kuro-I</strain>
    </source>
</reference>
<evidence type="ECO:0000256" key="3">
    <source>
        <dbReference type="ARBA" id="ARBA00023098"/>
    </source>
</evidence>
<dbReference type="InterPro" id="IPR029045">
    <property type="entry name" value="ClpP/crotonase-like_dom_sf"/>
</dbReference>
<comment type="function">
    <text evidence="1">Could possibly oxidize fatty acids using specific components.</text>
</comment>
<keyword evidence="8" id="KW-1185">Reference proteome</keyword>
<keyword evidence="2" id="KW-0276">Fatty acid metabolism</keyword>
<dbReference type="PANTHER" id="PTHR43459">
    <property type="entry name" value="ENOYL-COA HYDRATASE"/>
    <property type="match status" value="1"/>
</dbReference>
<proteinExistence type="inferred from homology"/>
<evidence type="ECO:0000256" key="5">
    <source>
        <dbReference type="ARBA" id="ARBA00023717"/>
    </source>
</evidence>
<protein>
    <recommendedName>
        <fullName evidence="9">Enoyl-CoA hydratase/isomerase family protein</fullName>
    </recommendedName>
</protein>
<dbReference type="PANTHER" id="PTHR43459:SF1">
    <property type="entry name" value="EG:BACN32G11.4 PROTEIN"/>
    <property type="match status" value="1"/>
</dbReference>
<dbReference type="SUPFAM" id="SSF52096">
    <property type="entry name" value="ClpP/crotonase"/>
    <property type="match status" value="1"/>
</dbReference>
<dbReference type="EMBL" id="AP023343">
    <property type="protein sequence ID" value="BCI85620.1"/>
    <property type="molecule type" value="Genomic_DNA"/>
</dbReference>
<evidence type="ECO:0000256" key="1">
    <source>
        <dbReference type="ARBA" id="ARBA00002994"/>
    </source>
</evidence>
<evidence type="ECO:0000313" key="8">
    <source>
        <dbReference type="Proteomes" id="UP000516380"/>
    </source>
</evidence>
<comment type="similarity">
    <text evidence="6">Belongs to the enoyl-CoA hydratase/isomerase family.</text>
</comment>
<evidence type="ECO:0000256" key="4">
    <source>
        <dbReference type="ARBA" id="ARBA00023709"/>
    </source>
</evidence>
<dbReference type="AlphaFoldDB" id="A0A7G1I3M7"/>
<comment type="catalytic activity">
    <reaction evidence="5">
        <text>a 4-saturated-(3S)-3-hydroxyacyl-CoA = a (3E)-enoyl-CoA + H2O</text>
        <dbReference type="Rhea" id="RHEA:20724"/>
        <dbReference type="ChEBI" id="CHEBI:15377"/>
        <dbReference type="ChEBI" id="CHEBI:58521"/>
        <dbReference type="ChEBI" id="CHEBI:137480"/>
        <dbReference type="EC" id="4.2.1.17"/>
    </reaction>
</comment>